<name>A0A1H8P1I1_9BRAD</name>
<evidence type="ECO:0000259" key="6">
    <source>
        <dbReference type="PROSITE" id="PS51186"/>
    </source>
</evidence>
<dbReference type="InterPro" id="IPR013815">
    <property type="entry name" value="ATP_grasp_subdomain_1"/>
</dbReference>
<dbReference type="InterPro" id="IPR036291">
    <property type="entry name" value="NAD(P)-bd_dom_sf"/>
</dbReference>
<dbReference type="Gene3D" id="3.30.470.20">
    <property type="entry name" value="ATP-grasp fold, B domain"/>
    <property type="match status" value="1"/>
</dbReference>
<dbReference type="PANTHER" id="PTHR43334">
    <property type="entry name" value="ACETATE--COA LIGASE [ADP-FORMING]"/>
    <property type="match status" value="1"/>
</dbReference>
<dbReference type="RefSeq" id="WP_092682196.1">
    <property type="nucleotide sequence ID" value="NZ_FODT01000002.1"/>
</dbReference>
<dbReference type="EMBL" id="FODT01000002">
    <property type="protein sequence ID" value="SEO35644.1"/>
    <property type="molecule type" value="Genomic_DNA"/>
</dbReference>
<dbReference type="SUPFAM" id="SSF56059">
    <property type="entry name" value="Glutathione synthetase ATP-binding domain-like"/>
    <property type="match status" value="1"/>
</dbReference>
<evidence type="ECO:0000313" key="7">
    <source>
        <dbReference type="EMBL" id="SEO35644.1"/>
    </source>
</evidence>
<dbReference type="Pfam" id="PF13549">
    <property type="entry name" value="ATP-grasp_5"/>
    <property type="match status" value="1"/>
</dbReference>
<dbReference type="Gene3D" id="3.40.50.261">
    <property type="entry name" value="Succinyl-CoA synthetase domains"/>
    <property type="match status" value="2"/>
</dbReference>
<keyword evidence="3" id="KW-0547">Nucleotide-binding</keyword>
<keyword evidence="2" id="KW-0436">Ligase</keyword>
<gene>
    <name evidence="7" type="ORF">SAMN05444123_102365</name>
</gene>
<keyword evidence="7" id="KW-0808">Transferase</keyword>
<sequence length="907" mass="97007">MSTYRLSNLLSPAAVAVIGASPRPASLGRAVLDNLRNAGFKGEIGVVNPRYPEIGGFKTVRALAELSFVPDLIVITAPSRTVAKIVAEAGERGVAGAIIISAEMGRGKGSYAEAANRAARKSGIRLIGPNCLGIMVPSSNLNASFAAHMPRRGNLALISQSGAIAAGMVDWAAVKNIGFSGIVSIGDQLDVDIADMLDFYAADIETRAILLYIEAVTDARKFMSAARAAARVKPVVVVKSGRMAHGAMAAETHTGALAGADAVYGAAFRRAGMLRVFDLRELFDCAETLGRVSAPRGKRVAILTNGGGIGVLAVDRLAELGGIPATLSKDICDKLDAVLPPSWSGSNPIDITGDADAERYAASLEVLLADPDNDAILVMNVQTAMTSSAEIAKAVIRVVGEERVRRSFFKPVFAVWVGADDTVTKAFDAASIPNYLTEDDAVRSIINLVRYREAAQLLTEVPPSLPKEFDPDTEAARLVIEKALREGRSWLDPIEVGALFAAYQIPMVPTLAAADADEAVAWAEPFLAQGVTVVVKVMSRDITHKSDVGGVVLNLTSADAVRTAVGEILARAAKLRPKARLEGVIVQPMIIRRKSRELTVGIADDPTFGPVIAFGHGGTGVEMIDDRALALPPLDLPLADSLIARTRVSKLLQAYRDVPAVKDGAVALTLVKLSQIAADFPEIHELDINPLLADEGGVVAIDARVLVRKAERKFAGLGNSTFAVKPYPSEWQRHLVVKDGWRVLARPLRPDDEPAIHEFLKHVTPEDLRLRFFAAMKEFSHAFIARLTQIDYARAMAFVAIDEATGETLGVVRIHSDSIYESGEYAILLRSDLKGKGLGWALMKLIIEYARAEGLKFVCGQVLRENAAMLGMCRQLGFEAKTDYSEPDILNVTLPLTDESARAAAKS</sequence>
<feature type="domain" description="N-acetyltransferase" evidence="6">
    <location>
        <begin position="743"/>
        <end position="899"/>
    </location>
</feature>
<protein>
    <submittedName>
        <fullName evidence="7">Acetyltransferase</fullName>
    </submittedName>
</protein>
<dbReference type="InterPro" id="IPR016102">
    <property type="entry name" value="Succinyl-CoA_synth-like"/>
</dbReference>
<dbReference type="Proteomes" id="UP000199615">
    <property type="component" value="Unassembled WGS sequence"/>
</dbReference>
<dbReference type="FunFam" id="3.30.1490.20:FF:000020">
    <property type="entry name" value="Protein lysine acetyltransferase"/>
    <property type="match status" value="1"/>
</dbReference>
<accession>A0A1H8P1I1</accession>
<dbReference type="SUPFAM" id="SSF55729">
    <property type="entry name" value="Acyl-CoA N-acyltransferases (Nat)"/>
    <property type="match status" value="1"/>
</dbReference>
<dbReference type="OrthoDB" id="9807426at2"/>
<dbReference type="Pfam" id="PF13302">
    <property type="entry name" value="Acetyltransf_3"/>
    <property type="match status" value="1"/>
</dbReference>
<dbReference type="GO" id="GO:0043758">
    <property type="term" value="F:acetate-CoA ligase (ADP-forming) activity"/>
    <property type="evidence" value="ECO:0007669"/>
    <property type="project" value="InterPro"/>
</dbReference>
<dbReference type="GO" id="GO:0005524">
    <property type="term" value="F:ATP binding"/>
    <property type="evidence" value="ECO:0007669"/>
    <property type="project" value="UniProtKB-KW"/>
</dbReference>
<dbReference type="Gene3D" id="3.30.1490.20">
    <property type="entry name" value="ATP-grasp fold, A domain"/>
    <property type="match status" value="1"/>
</dbReference>
<dbReference type="SMART" id="SM00881">
    <property type="entry name" value="CoA_binding"/>
    <property type="match status" value="1"/>
</dbReference>
<dbReference type="InterPro" id="IPR043938">
    <property type="entry name" value="Ligase_CoA_dom"/>
</dbReference>
<keyword evidence="8" id="KW-1185">Reference proteome</keyword>
<evidence type="ECO:0000256" key="4">
    <source>
        <dbReference type="ARBA" id="ARBA00022840"/>
    </source>
</evidence>
<dbReference type="SUPFAM" id="SSF52210">
    <property type="entry name" value="Succinyl-CoA synthetase domains"/>
    <property type="match status" value="2"/>
</dbReference>
<dbReference type="InterPro" id="IPR003781">
    <property type="entry name" value="CoA-bd"/>
</dbReference>
<evidence type="ECO:0000313" key="8">
    <source>
        <dbReference type="Proteomes" id="UP000199615"/>
    </source>
</evidence>
<keyword evidence="4" id="KW-0067">ATP-binding</keyword>
<reference evidence="8" key="1">
    <citation type="submission" date="2016-10" db="EMBL/GenBank/DDBJ databases">
        <authorList>
            <person name="Varghese N."/>
            <person name="Submissions S."/>
        </authorList>
    </citation>
    <scope>NUCLEOTIDE SEQUENCE [LARGE SCALE GENOMIC DNA]</scope>
    <source>
        <strain evidence="8">DSM 123</strain>
    </source>
</reference>
<evidence type="ECO:0000256" key="5">
    <source>
        <dbReference type="ARBA" id="ARBA00060888"/>
    </source>
</evidence>
<dbReference type="GO" id="GO:0016747">
    <property type="term" value="F:acyltransferase activity, transferring groups other than amino-acyl groups"/>
    <property type="evidence" value="ECO:0007669"/>
    <property type="project" value="InterPro"/>
</dbReference>
<dbReference type="InterPro" id="IPR016181">
    <property type="entry name" value="Acyl_CoA_acyltransferase"/>
</dbReference>
<dbReference type="PANTHER" id="PTHR43334:SF1">
    <property type="entry name" value="3-HYDROXYPROPIONATE--COA LIGASE [ADP-FORMING]"/>
    <property type="match status" value="1"/>
</dbReference>
<evidence type="ECO:0000256" key="1">
    <source>
        <dbReference type="ARBA" id="ARBA00022532"/>
    </source>
</evidence>
<dbReference type="Gene3D" id="3.40.630.30">
    <property type="match status" value="1"/>
</dbReference>
<dbReference type="Pfam" id="PF13380">
    <property type="entry name" value="CoA_binding_2"/>
    <property type="match status" value="1"/>
</dbReference>
<dbReference type="InterPro" id="IPR032875">
    <property type="entry name" value="Succ_CoA_lig_flav_dom"/>
</dbReference>
<dbReference type="AlphaFoldDB" id="A0A1H8P1I1"/>
<dbReference type="Pfam" id="PF19045">
    <property type="entry name" value="Ligase_CoA_2"/>
    <property type="match status" value="1"/>
</dbReference>
<proteinExistence type="inferred from homology"/>
<dbReference type="InterPro" id="IPR051538">
    <property type="entry name" value="Acyl-CoA_Synth/Transferase"/>
</dbReference>
<dbReference type="SUPFAM" id="SSF51735">
    <property type="entry name" value="NAD(P)-binding Rossmann-fold domains"/>
    <property type="match status" value="1"/>
</dbReference>
<dbReference type="Gene3D" id="3.40.50.720">
    <property type="entry name" value="NAD(P)-binding Rossmann-like Domain"/>
    <property type="match status" value="1"/>
</dbReference>
<organism evidence="7 8">
    <name type="scientific">Rhodopseudomonas pseudopalustris</name>
    <dbReference type="NCBI Taxonomy" id="1513892"/>
    <lineage>
        <taxon>Bacteria</taxon>
        <taxon>Pseudomonadati</taxon>
        <taxon>Pseudomonadota</taxon>
        <taxon>Alphaproteobacteria</taxon>
        <taxon>Hyphomicrobiales</taxon>
        <taxon>Nitrobacteraceae</taxon>
        <taxon>Rhodopseudomonas</taxon>
    </lineage>
</organism>
<dbReference type="InterPro" id="IPR000182">
    <property type="entry name" value="GNAT_dom"/>
</dbReference>
<keyword evidence="1" id="KW-0816">Tricarboxylic acid cycle</keyword>
<dbReference type="CDD" id="cd04301">
    <property type="entry name" value="NAT_SF"/>
    <property type="match status" value="1"/>
</dbReference>
<dbReference type="Pfam" id="PF13607">
    <property type="entry name" value="Succ_CoA_lig"/>
    <property type="match status" value="1"/>
</dbReference>
<evidence type="ECO:0000256" key="2">
    <source>
        <dbReference type="ARBA" id="ARBA00022598"/>
    </source>
</evidence>
<dbReference type="GO" id="GO:0006099">
    <property type="term" value="P:tricarboxylic acid cycle"/>
    <property type="evidence" value="ECO:0007669"/>
    <property type="project" value="UniProtKB-KW"/>
</dbReference>
<dbReference type="PROSITE" id="PS51186">
    <property type="entry name" value="GNAT"/>
    <property type="match status" value="1"/>
</dbReference>
<comment type="similarity">
    <text evidence="5">In the N-terminal section; belongs to the acetate CoA ligase alpha subunit family.</text>
</comment>
<evidence type="ECO:0000256" key="3">
    <source>
        <dbReference type="ARBA" id="ARBA00022741"/>
    </source>
</evidence>